<evidence type="ECO:0000256" key="1">
    <source>
        <dbReference type="ARBA" id="ARBA00008714"/>
    </source>
</evidence>
<dbReference type="InterPro" id="IPR036324">
    <property type="entry name" value="Mn/Fe_SOD_N_sf"/>
</dbReference>
<dbReference type="PIRSF" id="PIRSF000349">
    <property type="entry name" value="SODismutase"/>
    <property type="match status" value="1"/>
</dbReference>
<proteinExistence type="inferred from homology"/>
<comment type="similarity">
    <text evidence="1 5">Belongs to the iron/manganese superoxide dismutase family.</text>
</comment>
<evidence type="ECO:0000259" key="7">
    <source>
        <dbReference type="Pfam" id="PF02777"/>
    </source>
</evidence>
<dbReference type="Gene3D" id="3.55.40.20">
    <property type="entry name" value="Iron/manganese superoxide dismutase, C-terminal domain"/>
    <property type="match status" value="1"/>
</dbReference>
<dbReference type="EMBL" id="VCQT01000046">
    <property type="protein sequence ID" value="TMW10407.1"/>
    <property type="molecule type" value="Genomic_DNA"/>
</dbReference>
<feature type="domain" description="Manganese/iron superoxide dismutase C-terminal" evidence="7">
    <location>
        <begin position="89"/>
        <end position="191"/>
    </location>
</feature>
<organism evidence="8 9">
    <name type="scientific">Alloalcanivorax gelatiniphagus</name>
    <dbReference type="NCBI Taxonomy" id="1194167"/>
    <lineage>
        <taxon>Bacteria</taxon>
        <taxon>Pseudomonadati</taxon>
        <taxon>Pseudomonadota</taxon>
        <taxon>Gammaproteobacteria</taxon>
        <taxon>Oceanospirillales</taxon>
        <taxon>Alcanivoracaceae</taxon>
        <taxon>Alloalcanivorax</taxon>
    </lineage>
</organism>
<evidence type="ECO:0000256" key="4">
    <source>
        <dbReference type="ARBA" id="ARBA00049204"/>
    </source>
</evidence>
<dbReference type="PANTHER" id="PTHR42769">
    <property type="entry name" value="SUPEROXIDE DISMUTASE"/>
    <property type="match status" value="1"/>
</dbReference>
<comment type="function">
    <text evidence="5">Destroys radicals which are normally produced within the cells and which are toxic to biological systems.</text>
</comment>
<keyword evidence="2 5" id="KW-0479">Metal-binding</keyword>
<dbReference type="PRINTS" id="PR01703">
    <property type="entry name" value="MNSODISMTASE"/>
</dbReference>
<dbReference type="Proteomes" id="UP000739180">
    <property type="component" value="Unassembled WGS sequence"/>
</dbReference>
<sequence length="194" mass="21694">MAFELPPLPYEKDALEPHISAETLEYHHGKHHNAYVTKLNDMIKGTDDEGKSLEEIIKSAKGGLFNQAAQVWNHTFYWNSLSPNGGGEPTGALADAINKKFGSFDKFKEEFEAKGAGNFGSGWTWLVKTSDGGVDIVNTDDADTPIAHDNGHTPLMTVDVWEHAYYIDYRNARPKYLSSIWNLINWDFAAKNFA</sequence>
<dbReference type="EC" id="1.15.1.1" evidence="5"/>
<dbReference type="RefSeq" id="WP_138774015.1">
    <property type="nucleotide sequence ID" value="NZ_JBHSSX010000237.1"/>
</dbReference>
<dbReference type="PROSITE" id="PS00088">
    <property type="entry name" value="SOD_MN"/>
    <property type="match status" value="1"/>
</dbReference>
<dbReference type="InterPro" id="IPR019831">
    <property type="entry name" value="Mn/Fe_SOD_N"/>
</dbReference>
<evidence type="ECO:0000256" key="2">
    <source>
        <dbReference type="ARBA" id="ARBA00022723"/>
    </source>
</evidence>
<dbReference type="InterPro" id="IPR019832">
    <property type="entry name" value="Mn/Fe_SOD_C"/>
</dbReference>
<name>A0ABY2XGW9_9GAMM</name>
<dbReference type="SUPFAM" id="SSF54719">
    <property type="entry name" value="Fe,Mn superoxide dismutase (SOD), C-terminal domain"/>
    <property type="match status" value="1"/>
</dbReference>
<evidence type="ECO:0000313" key="9">
    <source>
        <dbReference type="Proteomes" id="UP000739180"/>
    </source>
</evidence>
<dbReference type="Gene3D" id="1.10.287.990">
    <property type="entry name" value="Fe,Mn superoxide dismutase (SOD) domain"/>
    <property type="match status" value="1"/>
</dbReference>
<protein>
    <recommendedName>
        <fullName evidence="5">Superoxide dismutase</fullName>
        <ecNumber evidence="5">1.15.1.1</ecNumber>
    </recommendedName>
</protein>
<feature type="domain" description="Manganese/iron superoxide dismutase N-terminal" evidence="6">
    <location>
        <begin position="3"/>
        <end position="82"/>
    </location>
</feature>
<keyword evidence="9" id="KW-1185">Reference proteome</keyword>
<dbReference type="PANTHER" id="PTHR42769:SF3">
    <property type="entry name" value="SUPEROXIDE DISMUTASE [FE] 2, CHLOROPLASTIC"/>
    <property type="match status" value="1"/>
</dbReference>
<dbReference type="InterPro" id="IPR019833">
    <property type="entry name" value="Mn/Fe_SOD_BS"/>
</dbReference>
<accession>A0ABY2XGW9</accession>
<evidence type="ECO:0000259" key="6">
    <source>
        <dbReference type="Pfam" id="PF00081"/>
    </source>
</evidence>
<dbReference type="Pfam" id="PF00081">
    <property type="entry name" value="Sod_Fe_N"/>
    <property type="match status" value="1"/>
</dbReference>
<dbReference type="Pfam" id="PF02777">
    <property type="entry name" value="Sod_Fe_C"/>
    <property type="match status" value="1"/>
</dbReference>
<gene>
    <name evidence="8" type="ORF">FGS76_17860</name>
</gene>
<dbReference type="InterPro" id="IPR036314">
    <property type="entry name" value="SOD_C_sf"/>
</dbReference>
<keyword evidence="3 5" id="KW-0560">Oxidoreductase</keyword>
<evidence type="ECO:0000313" key="8">
    <source>
        <dbReference type="EMBL" id="TMW10407.1"/>
    </source>
</evidence>
<dbReference type="InterPro" id="IPR001189">
    <property type="entry name" value="Mn/Fe_SOD"/>
</dbReference>
<evidence type="ECO:0000256" key="3">
    <source>
        <dbReference type="ARBA" id="ARBA00023002"/>
    </source>
</evidence>
<reference evidence="8 9" key="1">
    <citation type="submission" date="2019-05" db="EMBL/GenBank/DDBJ databases">
        <title>Genome of Alcanivorax gelatiniphagus, an oil degrading marine bacteria.</title>
        <authorList>
            <person name="Kwon K.K."/>
        </authorList>
    </citation>
    <scope>NUCLEOTIDE SEQUENCE [LARGE SCALE GENOMIC DNA]</scope>
    <source>
        <strain evidence="8 9">MEBiC 08158</strain>
    </source>
</reference>
<comment type="catalytic activity">
    <reaction evidence="4 5">
        <text>2 superoxide + 2 H(+) = H2O2 + O2</text>
        <dbReference type="Rhea" id="RHEA:20696"/>
        <dbReference type="ChEBI" id="CHEBI:15378"/>
        <dbReference type="ChEBI" id="CHEBI:15379"/>
        <dbReference type="ChEBI" id="CHEBI:16240"/>
        <dbReference type="ChEBI" id="CHEBI:18421"/>
        <dbReference type="EC" id="1.15.1.1"/>
    </reaction>
</comment>
<comment type="caution">
    <text evidence="8">The sequence shown here is derived from an EMBL/GenBank/DDBJ whole genome shotgun (WGS) entry which is preliminary data.</text>
</comment>
<evidence type="ECO:0000256" key="5">
    <source>
        <dbReference type="RuleBase" id="RU000414"/>
    </source>
</evidence>
<dbReference type="SUPFAM" id="SSF46609">
    <property type="entry name" value="Fe,Mn superoxide dismutase (SOD), N-terminal domain"/>
    <property type="match status" value="1"/>
</dbReference>